<feature type="region of interest" description="Disordered" evidence="1">
    <location>
        <begin position="415"/>
        <end position="434"/>
    </location>
</feature>
<protein>
    <submittedName>
        <fullName evidence="3">M12 family metallo-peptidase</fullName>
    </submittedName>
</protein>
<dbReference type="InterPro" id="IPR024079">
    <property type="entry name" value="MetalloPept_cat_dom_sf"/>
</dbReference>
<evidence type="ECO:0000256" key="1">
    <source>
        <dbReference type="SAM" id="MobiDB-lite"/>
    </source>
</evidence>
<accession>A0AAW5R872</accession>
<name>A0AAW5R872_9HYPH</name>
<feature type="compositionally biased region" description="Basic and acidic residues" evidence="1">
    <location>
        <begin position="419"/>
        <end position="428"/>
    </location>
</feature>
<dbReference type="Pfam" id="PF13688">
    <property type="entry name" value="Reprolysin_5"/>
    <property type="match status" value="1"/>
</dbReference>
<feature type="signal peptide" evidence="2">
    <location>
        <begin position="1"/>
        <end position="32"/>
    </location>
</feature>
<comment type="caution">
    <text evidence="3">The sequence shown here is derived from an EMBL/GenBank/DDBJ whole genome shotgun (WGS) entry which is preliminary data.</text>
</comment>
<sequence length="434" mass="46562">MANTATRMRVRRLAIVAIATATVALGSGGAVAAGLVEAVPATEAASVKGPPPSPFASRDRLVRLDYGYMESNVAPRGVDRARNRIALAPAEASVDIALFPDLSVTLDRISLKKADLGGFVWTGTIRGDSGYALLIVSDDQITGQVQIGTRVFRISPVSGAVHRVSEIDPGSFPPEESIPAPAPRQPSAAPESSGNEEAKTRIRVLIPYTKNARAQSGHIVQDAKLAIANANLAADNAGVKISYRLAATALVRRYQERGFLKDLKKLTGGKGPFARIRKLRNRKKADLVALLRKDSKRYCGLGWYIETPSKSTANRGFTVTAHGCVTNHSVTHEIGHNSGLEHDRYQLVNGEDRPNPPSSDYNFGYTNVGAEIMSVMAYHTECSARGKSCTRVPMFSSPTRTYNGDTMGIAAGQSNAADAARRMNETRKGVASYR</sequence>
<evidence type="ECO:0000313" key="3">
    <source>
        <dbReference type="EMBL" id="MCT8974854.1"/>
    </source>
</evidence>
<dbReference type="EMBL" id="JALIDZ010000016">
    <property type="protein sequence ID" value="MCT8974854.1"/>
    <property type="molecule type" value="Genomic_DNA"/>
</dbReference>
<evidence type="ECO:0000313" key="4">
    <source>
        <dbReference type="Proteomes" id="UP001320898"/>
    </source>
</evidence>
<dbReference type="Gene3D" id="3.40.390.10">
    <property type="entry name" value="Collagenase (Catalytic Domain)"/>
    <property type="match status" value="1"/>
</dbReference>
<dbReference type="SUPFAM" id="SSF55486">
    <property type="entry name" value="Metalloproteases ('zincins'), catalytic domain"/>
    <property type="match status" value="1"/>
</dbReference>
<feature type="region of interest" description="Disordered" evidence="1">
    <location>
        <begin position="165"/>
        <end position="197"/>
    </location>
</feature>
<gene>
    <name evidence="3" type="ORF">MUB46_23600</name>
</gene>
<proteinExistence type="predicted"/>
<keyword evidence="4" id="KW-1185">Reference proteome</keyword>
<reference evidence="3 4" key="1">
    <citation type="submission" date="2022-04" db="EMBL/GenBank/DDBJ databases">
        <authorList>
            <person name="Ye Y.-Q."/>
            <person name="Du Z.-J."/>
        </authorList>
    </citation>
    <scope>NUCLEOTIDE SEQUENCE [LARGE SCALE GENOMIC DNA]</scope>
    <source>
        <strain evidence="3 4">A6E488</strain>
    </source>
</reference>
<evidence type="ECO:0000256" key="2">
    <source>
        <dbReference type="SAM" id="SignalP"/>
    </source>
</evidence>
<keyword evidence="2" id="KW-0732">Signal</keyword>
<dbReference type="Proteomes" id="UP001320898">
    <property type="component" value="Unassembled WGS sequence"/>
</dbReference>
<dbReference type="AlphaFoldDB" id="A0AAW5R872"/>
<dbReference type="GO" id="GO:0008237">
    <property type="term" value="F:metallopeptidase activity"/>
    <property type="evidence" value="ECO:0007669"/>
    <property type="project" value="InterPro"/>
</dbReference>
<organism evidence="3 4">
    <name type="scientific">Microbaculum marinisediminis</name>
    <dbReference type="NCBI Taxonomy" id="2931392"/>
    <lineage>
        <taxon>Bacteria</taxon>
        <taxon>Pseudomonadati</taxon>
        <taxon>Pseudomonadota</taxon>
        <taxon>Alphaproteobacteria</taxon>
        <taxon>Hyphomicrobiales</taxon>
        <taxon>Tepidamorphaceae</taxon>
        <taxon>Microbaculum</taxon>
    </lineage>
</organism>
<dbReference type="RefSeq" id="WP_261618443.1">
    <property type="nucleotide sequence ID" value="NZ_JALIDZ010000016.1"/>
</dbReference>
<feature type="chain" id="PRO_5043442563" evidence="2">
    <location>
        <begin position="33"/>
        <end position="434"/>
    </location>
</feature>